<dbReference type="PANTHER" id="PTHR28524">
    <property type="entry name" value="SUCCINATE DEHYDROGENASE ASSEMBLY FACTOR 4, MITOCHONDRIAL"/>
    <property type="match status" value="1"/>
</dbReference>
<evidence type="ECO:0000256" key="2">
    <source>
        <dbReference type="ARBA" id="ARBA00022170"/>
    </source>
</evidence>
<comment type="caution">
    <text evidence="4">The sequence shown here is derived from an EMBL/GenBank/DDBJ whole genome shotgun (WGS) entry which is preliminary data.</text>
</comment>
<reference evidence="4 5" key="1">
    <citation type="submission" date="2012-05" db="EMBL/GenBank/DDBJ databases">
        <title>Recombination and specialization in a pathogen metapopulation.</title>
        <authorList>
            <person name="Gardiner A."/>
            <person name="Kemen E."/>
            <person name="Schultz-Larsen T."/>
            <person name="MacLean D."/>
            <person name="Van Oosterhout C."/>
            <person name="Jones J.D.G."/>
        </authorList>
    </citation>
    <scope>NUCLEOTIDE SEQUENCE [LARGE SCALE GENOMIC DNA]</scope>
    <source>
        <strain evidence="4 5">Ac Nc2</strain>
    </source>
</reference>
<dbReference type="EMBL" id="CAIX01000308">
    <property type="protein sequence ID" value="CCI49539.1"/>
    <property type="molecule type" value="Genomic_DNA"/>
</dbReference>
<dbReference type="Pfam" id="PF07896">
    <property type="entry name" value="DUF1674"/>
    <property type="match status" value="1"/>
</dbReference>
<proteinExistence type="inferred from homology"/>
<feature type="compositionally biased region" description="Basic and acidic residues" evidence="3">
    <location>
        <begin position="87"/>
        <end position="106"/>
    </location>
</feature>
<gene>
    <name evidence="4" type="ORF">BN9_108770</name>
</gene>
<feature type="compositionally biased region" description="Acidic residues" evidence="3">
    <location>
        <begin position="56"/>
        <end position="70"/>
    </location>
</feature>
<evidence type="ECO:0000256" key="1">
    <source>
        <dbReference type="ARBA" id="ARBA00005701"/>
    </source>
</evidence>
<dbReference type="InterPro" id="IPR012875">
    <property type="entry name" value="SDHF4"/>
</dbReference>
<evidence type="ECO:0000313" key="4">
    <source>
        <dbReference type="EMBL" id="CCI49539.1"/>
    </source>
</evidence>
<dbReference type="GO" id="GO:0005739">
    <property type="term" value="C:mitochondrion"/>
    <property type="evidence" value="ECO:0007669"/>
    <property type="project" value="TreeGrafter"/>
</dbReference>
<feature type="region of interest" description="Disordered" evidence="3">
    <location>
        <begin position="51"/>
        <end position="106"/>
    </location>
</feature>
<organism evidence="4 5">
    <name type="scientific">Albugo candida</name>
    <dbReference type="NCBI Taxonomy" id="65357"/>
    <lineage>
        <taxon>Eukaryota</taxon>
        <taxon>Sar</taxon>
        <taxon>Stramenopiles</taxon>
        <taxon>Oomycota</taxon>
        <taxon>Peronosporomycetes</taxon>
        <taxon>Albuginales</taxon>
        <taxon>Albuginaceae</taxon>
        <taxon>Albugo</taxon>
    </lineage>
</organism>
<protein>
    <recommendedName>
        <fullName evidence="2">Succinate dehydrogenase assembly factor 4, mitochondrial</fullName>
    </recommendedName>
</protein>
<dbReference type="STRING" id="65357.A0A024GRK7"/>
<dbReference type="GO" id="GO:0034553">
    <property type="term" value="P:mitochondrial respiratory chain complex II assembly"/>
    <property type="evidence" value="ECO:0007669"/>
    <property type="project" value="TreeGrafter"/>
</dbReference>
<comment type="similarity">
    <text evidence="1">Belongs to the SDHAF4 family.</text>
</comment>
<dbReference type="InParanoid" id="A0A024GRK7"/>
<dbReference type="Proteomes" id="UP000053237">
    <property type="component" value="Unassembled WGS sequence"/>
</dbReference>
<accession>A0A024GRK7</accession>
<evidence type="ECO:0000256" key="3">
    <source>
        <dbReference type="SAM" id="MobiDB-lite"/>
    </source>
</evidence>
<evidence type="ECO:0000313" key="5">
    <source>
        <dbReference type="Proteomes" id="UP000053237"/>
    </source>
</evidence>
<dbReference type="AlphaFoldDB" id="A0A024GRK7"/>
<name>A0A024GRK7_9STRA</name>
<dbReference type="PANTHER" id="PTHR28524:SF3">
    <property type="entry name" value="SUCCINATE DEHYDROGENASE ASSEMBLY FACTOR 4, MITOCHONDRIAL"/>
    <property type="match status" value="1"/>
</dbReference>
<keyword evidence="5" id="KW-1185">Reference proteome</keyword>
<sequence>MALMASNRFIKVMRDKFVIESAVKKYSKNSSLLQYQKRYWSDITKPKVDSNTLQELDLDYESEDDEEDVLDSGPSGPEYGGPTKGGKLKEPTRYGDWERNGRCTDF</sequence>
<dbReference type="OrthoDB" id="201362at2759"/>